<dbReference type="CDD" id="cd19091">
    <property type="entry name" value="AKR_PsAKR"/>
    <property type="match status" value="1"/>
</dbReference>
<dbReference type="InterPro" id="IPR023210">
    <property type="entry name" value="NADP_OxRdtase_dom"/>
</dbReference>
<evidence type="ECO:0000259" key="1">
    <source>
        <dbReference type="Pfam" id="PF00248"/>
    </source>
</evidence>
<dbReference type="Gene3D" id="3.20.20.100">
    <property type="entry name" value="NADP-dependent oxidoreductase domain"/>
    <property type="match status" value="1"/>
</dbReference>
<comment type="caution">
    <text evidence="2">The sequence shown here is derived from an EMBL/GenBank/DDBJ whole genome shotgun (WGS) entry which is preliminary data.</text>
</comment>
<protein>
    <submittedName>
        <fullName evidence="2">Aldo/keto reductase</fullName>
    </submittedName>
</protein>
<dbReference type="InterPro" id="IPR020471">
    <property type="entry name" value="AKR"/>
</dbReference>
<dbReference type="InterPro" id="IPR050523">
    <property type="entry name" value="AKR_Detox_Biosynth"/>
</dbReference>
<dbReference type="PANTHER" id="PTHR43364">
    <property type="entry name" value="NADH-SPECIFIC METHYLGLYOXAL REDUCTASE-RELATED"/>
    <property type="match status" value="1"/>
</dbReference>
<sequence length="340" mass="36777">MQYRTLGGSGLKVPALILGTATFGGGTDFFRKWGETDAREASALVDLARDAGCTMFDTADSYSRGLSEEILGQAVRGRRHDLLIATKTGMAMGPGPNDVGTARSRIIRSCEDSLRRLGTDYIDLYQLHAFDAVTPVDEMLHALDSLTRAGKIRYAGVSNYSGWHLMKMLAAADRLGLPRPVSHQVYYSLVARDFEWELMPLGLDQSVGTLVWSPLAGARLSGRIGRNRPAPADSRAATDATWAVPDDRLYAVTDLLDALAAETGHSVPQIALAWGLGRPGISGIVIGARNADQLRNNLAAADITLTADQIARLDAASDTTPAYPYWHQRRTMSDRNPPPV</sequence>
<name>A0ABU9YM14_9PROT</name>
<dbReference type="Proteomes" id="UP001413721">
    <property type="component" value="Unassembled WGS sequence"/>
</dbReference>
<feature type="domain" description="NADP-dependent oxidoreductase" evidence="1">
    <location>
        <begin position="16"/>
        <end position="317"/>
    </location>
</feature>
<proteinExistence type="predicted"/>
<dbReference type="EMBL" id="JBBKTW010000006">
    <property type="protein sequence ID" value="MEN2989853.1"/>
    <property type="molecule type" value="Genomic_DNA"/>
</dbReference>
<reference evidence="2 3" key="1">
    <citation type="submission" date="2024-03" db="EMBL/GenBank/DDBJ databases">
        <title>High-quality draft genome sequencing of Tistrella sp. BH-R2-4.</title>
        <authorList>
            <person name="Dong C."/>
        </authorList>
    </citation>
    <scope>NUCLEOTIDE SEQUENCE [LARGE SCALE GENOMIC DNA]</scope>
    <source>
        <strain evidence="2 3">BH-R2-4</strain>
    </source>
</reference>
<evidence type="ECO:0000313" key="3">
    <source>
        <dbReference type="Proteomes" id="UP001413721"/>
    </source>
</evidence>
<evidence type="ECO:0000313" key="2">
    <source>
        <dbReference type="EMBL" id="MEN2989853.1"/>
    </source>
</evidence>
<accession>A0ABU9YM14</accession>
<dbReference type="SUPFAM" id="SSF51430">
    <property type="entry name" value="NAD(P)-linked oxidoreductase"/>
    <property type="match status" value="1"/>
</dbReference>
<dbReference type="PRINTS" id="PR00069">
    <property type="entry name" value="ALDKETRDTASE"/>
</dbReference>
<dbReference type="PANTHER" id="PTHR43364:SF18">
    <property type="entry name" value="OXIDOREDUCTASE"/>
    <property type="match status" value="1"/>
</dbReference>
<keyword evidence="3" id="KW-1185">Reference proteome</keyword>
<dbReference type="Pfam" id="PF00248">
    <property type="entry name" value="Aldo_ket_red"/>
    <property type="match status" value="1"/>
</dbReference>
<organism evidence="2 3">
    <name type="scientific">Tistrella arctica</name>
    <dbReference type="NCBI Taxonomy" id="3133430"/>
    <lineage>
        <taxon>Bacteria</taxon>
        <taxon>Pseudomonadati</taxon>
        <taxon>Pseudomonadota</taxon>
        <taxon>Alphaproteobacteria</taxon>
        <taxon>Geminicoccales</taxon>
        <taxon>Geminicoccaceae</taxon>
        <taxon>Tistrella</taxon>
    </lineage>
</organism>
<gene>
    <name evidence="2" type="ORF">WG926_16170</name>
</gene>
<dbReference type="InterPro" id="IPR036812">
    <property type="entry name" value="NAD(P)_OxRdtase_dom_sf"/>
</dbReference>
<dbReference type="RefSeq" id="WP_345937797.1">
    <property type="nucleotide sequence ID" value="NZ_JBBKTW010000006.1"/>
</dbReference>